<dbReference type="GO" id="GO:0006104">
    <property type="term" value="P:succinyl-CoA metabolic process"/>
    <property type="evidence" value="ECO:0007669"/>
    <property type="project" value="TreeGrafter"/>
</dbReference>
<evidence type="ECO:0000256" key="3">
    <source>
        <dbReference type="ARBA" id="ARBA00022723"/>
    </source>
</evidence>
<evidence type="ECO:0000259" key="8">
    <source>
        <dbReference type="Pfam" id="PF08442"/>
    </source>
</evidence>
<name>A0A6H5GDP1_9HEMI</name>
<organism evidence="9 10">
    <name type="scientific">Nesidiocoris tenuis</name>
    <dbReference type="NCBI Taxonomy" id="355587"/>
    <lineage>
        <taxon>Eukaryota</taxon>
        <taxon>Metazoa</taxon>
        <taxon>Ecdysozoa</taxon>
        <taxon>Arthropoda</taxon>
        <taxon>Hexapoda</taxon>
        <taxon>Insecta</taxon>
        <taxon>Pterygota</taxon>
        <taxon>Neoptera</taxon>
        <taxon>Paraneoptera</taxon>
        <taxon>Hemiptera</taxon>
        <taxon>Heteroptera</taxon>
        <taxon>Panheteroptera</taxon>
        <taxon>Cimicomorpha</taxon>
        <taxon>Miridae</taxon>
        <taxon>Dicyphina</taxon>
        <taxon>Nesidiocoris</taxon>
    </lineage>
</organism>
<comment type="catalytic activity">
    <reaction evidence="6">
        <text>GTP + succinate + CoA = succinyl-CoA + GDP + phosphate</text>
        <dbReference type="Rhea" id="RHEA:22120"/>
        <dbReference type="ChEBI" id="CHEBI:30031"/>
        <dbReference type="ChEBI" id="CHEBI:37565"/>
        <dbReference type="ChEBI" id="CHEBI:43474"/>
        <dbReference type="ChEBI" id="CHEBI:57287"/>
        <dbReference type="ChEBI" id="CHEBI:57292"/>
        <dbReference type="ChEBI" id="CHEBI:58189"/>
        <dbReference type="EC" id="6.2.1.4"/>
    </reaction>
</comment>
<dbReference type="GO" id="GO:0004776">
    <property type="term" value="F:succinate-CoA ligase (GDP-forming) activity"/>
    <property type="evidence" value="ECO:0007669"/>
    <property type="project" value="UniProtKB-EC"/>
</dbReference>
<dbReference type="UniPathway" id="UPA00223">
    <property type="reaction ID" value="UER00999"/>
</dbReference>
<dbReference type="Proteomes" id="UP000479000">
    <property type="component" value="Unassembled WGS sequence"/>
</dbReference>
<dbReference type="GO" id="GO:0006099">
    <property type="term" value="P:tricarboxylic acid cycle"/>
    <property type="evidence" value="ECO:0007669"/>
    <property type="project" value="UniProtKB-UniPathway"/>
</dbReference>
<gene>
    <name evidence="9" type="ORF">NTEN_LOCUS7391</name>
</gene>
<evidence type="ECO:0000256" key="4">
    <source>
        <dbReference type="ARBA" id="ARBA00022741"/>
    </source>
</evidence>
<dbReference type="Gene3D" id="3.30.470.20">
    <property type="entry name" value="ATP-grasp fold, B domain"/>
    <property type="match status" value="1"/>
</dbReference>
<reference evidence="9 10" key="1">
    <citation type="submission" date="2020-02" db="EMBL/GenBank/DDBJ databases">
        <authorList>
            <person name="Ferguson B K."/>
        </authorList>
    </citation>
    <scope>NUCLEOTIDE SEQUENCE [LARGE SCALE GENOMIC DNA]</scope>
</reference>
<dbReference type="Pfam" id="PF08442">
    <property type="entry name" value="ATP-grasp_2"/>
    <property type="match status" value="1"/>
</dbReference>
<keyword evidence="10" id="KW-1185">Reference proteome</keyword>
<dbReference type="GO" id="GO:0042709">
    <property type="term" value="C:succinate-CoA ligase complex"/>
    <property type="evidence" value="ECO:0007669"/>
    <property type="project" value="TreeGrafter"/>
</dbReference>
<protein>
    <recommendedName>
        <fullName evidence="8">ATP-grasp fold succinyl-CoA synthetase-type domain-containing protein</fullName>
    </recommendedName>
</protein>
<evidence type="ECO:0000256" key="6">
    <source>
        <dbReference type="ARBA" id="ARBA00052879"/>
    </source>
</evidence>
<dbReference type="GO" id="GO:0005524">
    <property type="term" value="F:ATP binding"/>
    <property type="evidence" value="ECO:0007669"/>
    <property type="project" value="InterPro"/>
</dbReference>
<evidence type="ECO:0000256" key="7">
    <source>
        <dbReference type="ARBA" id="ARBA00053833"/>
    </source>
</evidence>
<evidence type="ECO:0000256" key="2">
    <source>
        <dbReference type="ARBA" id="ARBA00022598"/>
    </source>
</evidence>
<feature type="domain" description="ATP-grasp fold succinyl-CoA synthetase-type" evidence="8">
    <location>
        <begin position="34"/>
        <end position="241"/>
    </location>
</feature>
<dbReference type="InterPro" id="IPR013650">
    <property type="entry name" value="ATP-grasp_succ-CoA_synth-type"/>
</dbReference>
<evidence type="ECO:0000313" key="9">
    <source>
        <dbReference type="EMBL" id="CAB0001604.1"/>
    </source>
</evidence>
<evidence type="ECO:0000256" key="5">
    <source>
        <dbReference type="ARBA" id="ARBA00022842"/>
    </source>
</evidence>
<accession>A0A6H5GDP1</accession>
<dbReference type="GO" id="GO:0046872">
    <property type="term" value="F:metal ion binding"/>
    <property type="evidence" value="ECO:0007669"/>
    <property type="project" value="UniProtKB-KW"/>
</dbReference>
<comment type="function">
    <text evidence="7">GTP-specific succinyl-CoA synthetase functions in the citric acid cycle (TCA), coupling the hydrolysis of succinyl-CoA to the synthesis of GTP and thus represents the only step of substrate-level phosphorylation in the TCA. The beta subunit provides nucleotide specificity of the enzyme and binds the substrate succinate, while the binding sites for coenzyme A and phosphate are found in the alpha subunit.</text>
</comment>
<dbReference type="FunFam" id="3.30.470.20:FF:000002">
    <property type="entry name" value="Succinate--CoA ligase [ADP-forming] subunit beta"/>
    <property type="match status" value="1"/>
</dbReference>
<evidence type="ECO:0000313" key="10">
    <source>
        <dbReference type="Proteomes" id="UP000479000"/>
    </source>
</evidence>
<dbReference type="FunFam" id="3.30.1490.20:FF:000004">
    <property type="entry name" value="Succinate--CoA ligase [ADP-forming] subunit beta, mitochondrial"/>
    <property type="match status" value="1"/>
</dbReference>
<dbReference type="Gene3D" id="3.30.1490.20">
    <property type="entry name" value="ATP-grasp fold, A domain"/>
    <property type="match status" value="1"/>
</dbReference>
<dbReference type="AlphaFoldDB" id="A0A6H5GDP1"/>
<sequence>MCEEEQKFPLVHFLMSQKTSVRNIEIDEIVRRLNLLECHSKVLLQNYGVNVQKFVIIEDPLEAKDLREKFNVDEYVVKAQILAGGRGLGHFSNGFKGGVHITKDVTKVLPIVEKMVGSKLITKQTPKDGIEVRKVMIAESVDIVRETYFSIVMDRGWNGPVIIASPAGGTDIEKVAEETPQLIKAFPIDIFEGVTSDLATDVALFLQFEGDAREKAATEVKRLYDLFINVDATQVEINPLAETGDGQVVSVDAKINFDDNAQFRQRAIFQLDDKSETDPQEVRAAENNLNYIRCVDCSILLTIHFSVKIMLFIRKKARKSDTIWREPWKTS</sequence>
<keyword evidence="5" id="KW-0460">Magnesium</keyword>
<dbReference type="GO" id="GO:0005739">
    <property type="term" value="C:mitochondrion"/>
    <property type="evidence" value="ECO:0007669"/>
    <property type="project" value="TreeGrafter"/>
</dbReference>
<evidence type="ECO:0000256" key="1">
    <source>
        <dbReference type="ARBA" id="ARBA00001946"/>
    </source>
</evidence>
<dbReference type="EMBL" id="CADCXU010011189">
    <property type="protein sequence ID" value="CAB0001604.1"/>
    <property type="molecule type" value="Genomic_DNA"/>
</dbReference>
<dbReference type="InterPro" id="IPR013815">
    <property type="entry name" value="ATP_grasp_subdomain_1"/>
</dbReference>
<dbReference type="SUPFAM" id="SSF56059">
    <property type="entry name" value="Glutathione synthetase ATP-binding domain-like"/>
    <property type="match status" value="1"/>
</dbReference>
<dbReference type="OrthoDB" id="1552at2759"/>
<keyword evidence="2" id="KW-0436">Ligase</keyword>
<proteinExistence type="predicted"/>
<dbReference type="PANTHER" id="PTHR11815">
    <property type="entry name" value="SUCCINYL-COA SYNTHETASE BETA CHAIN"/>
    <property type="match status" value="1"/>
</dbReference>
<comment type="cofactor">
    <cofactor evidence="1">
        <name>Mg(2+)</name>
        <dbReference type="ChEBI" id="CHEBI:18420"/>
    </cofactor>
</comment>
<keyword evidence="4" id="KW-0547">Nucleotide-binding</keyword>
<dbReference type="PANTHER" id="PTHR11815:SF10">
    <property type="entry name" value="SUCCINATE--COA LIGASE [GDP-FORMING] SUBUNIT BETA, MITOCHONDRIAL"/>
    <property type="match status" value="1"/>
</dbReference>
<keyword evidence="3" id="KW-0479">Metal-binding</keyword>